<evidence type="ECO:0000313" key="3">
    <source>
        <dbReference type="Proteomes" id="UP000526501"/>
    </source>
</evidence>
<name>A0A7X1E8A2_9BACT</name>
<dbReference type="EMBL" id="JACHVC010000012">
    <property type="protein sequence ID" value="MBC2606590.1"/>
    <property type="molecule type" value="Genomic_DNA"/>
</dbReference>
<dbReference type="RefSeq" id="WP_185660460.1">
    <property type="nucleotide sequence ID" value="NZ_CAWPOO010000012.1"/>
</dbReference>
<gene>
    <name evidence="2" type="ORF">H5P27_11110</name>
</gene>
<protein>
    <submittedName>
        <fullName evidence="2">Uncharacterized protein</fullName>
    </submittedName>
</protein>
<sequence length="82" mass="9025">MDNLNSISFNEAELLMLFEEAGLTEQTESDTERIKKVIERSLHEKAIKDTASFVFQGFPAAIVGFVAVAANAVGDKKSDYRA</sequence>
<proteinExistence type="predicted"/>
<keyword evidence="1" id="KW-1133">Transmembrane helix</keyword>
<dbReference type="Proteomes" id="UP000526501">
    <property type="component" value="Unassembled WGS sequence"/>
</dbReference>
<feature type="transmembrane region" description="Helical" evidence="1">
    <location>
        <begin position="53"/>
        <end position="73"/>
    </location>
</feature>
<evidence type="ECO:0000313" key="2">
    <source>
        <dbReference type="EMBL" id="MBC2606590.1"/>
    </source>
</evidence>
<comment type="caution">
    <text evidence="2">The sequence shown here is derived from an EMBL/GenBank/DDBJ whole genome shotgun (WGS) entry which is preliminary data.</text>
</comment>
<keyword evidence="1" id="KW-0472">Membrane</keyword>
<keyword evidence="3" id="KW-1185">Reference proteome</keyword>
<accession>A0A7X1E8A2</accession>
<organism evidence="2 3">
    <name type="scientific">Pelagicoccus albus</name>
    <dbReference type="NCBI Taxonomy" id="415222"/>
    <lineage>
        <taxon>Bacteria</taxon>
        <taxon>Pseudomonadati</taxon>
        <taxon>Verrucomicrobiota</taxon>
        <taxon>Opitutia</taxon>
        <taxon>Puniceicoccales</taxon>
        <taxon>Pelagicoccaceae</taxon>
        <taxon>Pelagicoccus</taxon>
    </lineage>
</organism>
<reference evidence="2 3" key="1">
    <citation type="submission" date="2020-07" db="EMBL/GenBank/DDBJ databases">
        <authorList>
            <person name="Feng X."/>
        </authorList>
    </citation>
    <scope>NUCLEOTIDE SEQUENCE [LARGE SCALE GENOMIC DNA]</scope>
    <source>
        <strain evidence="2 3">JCM23202</strain>
    </source>
</reference>
<evidence type="ECO:0000256" key="1">
    <source>
        <dbReference type="SAM" id="Phobius"/>
    </source>
</evidence>
<keyword evidence="1" id="KW-0812">Transmembrane</keyword>
<dbReference type="AlphaFoldDB" id="A0A7X1E8A2"/>